<feature type="region of interest" description="Disordered" evidence="1">
    <location>
        <begin position="126"/>
        <end position="145"/>
    </location>
</feature>
<feature type="transmembrane region" description="Helical" evidence="2">
    <location>
        <begin position="88"/>
        <end position="108"/>
    </location>
</feature>
<accession>A0A915L6J5</accession>
<keyword evidence="2" id="KW-0472">Membrane</keyword>
<reference evidence="4" key="1">
    <citation type="submission" date="2022-11" db="UniProtKB">
        <authorList>
            <consortium name="WormBaseParasite"/>
        </authorList>
    </citation>
    <scope>IDENTIFICATION</scope>
</reference>
<organism evidence="3 4">
    <name type="scientific">Romanomermis culicivorax</name>
    <name type="common">Nematode worm</name>
    <dbReference type="NCBI Taxonomy" id="13658"/>
    <lineage>
        <taxon>Eukaryota</taxon>
        <taxon>Metazoa</taxon>
        <taxon>Ecdysozoa</taxon>
        <taxon>Nematoda</taxon>
        <taxon>Enoplea</taxon>
        <taxon>Dorylaimia</taxon>
        <taxon>Mermithida</taxon>
        <taxon>Mermithoidea</taxon>
        <taxon>Mermithidae</taxon>
        <taxon>Romanomermis</taxon>
    </lineage>
</organism>
<evidence type="ECO:0000313" key="3">
    <source>
        <dbReference type="Proteomes" id="UP000887565"/>
    </source>
</evidence>
<name>A0A915L6J5_ROMCU</name>
<dbReference type="AlphaFoldDB" id="A0A915L6J5"/>
<dbReference type="Proteomes" id="UP000887565">
    <property type="component" value="Unplaced"/>
</dbReference>
<evidence type="ECO:0000256" key="1">
    <source>
        <dbReference type="SAM" id="MobiDB-lite"/>
    </source>
</evidence>
<protein>
    <submittedName>
        <fullName evidence="4">Uncharacterized protein</fullName>
    </submittedName>
</protein>
<proteinExistence type="predicted"/>
<keyword evidence="2" id="KW-1133">Transmembrane helix</keyword>
<evidence type="ECO:0000313" key="4">
    <source>
        <dbReference type="WBParaSite" id="nRc.2.0.1.t46745-RA"/>
    </source>
</evidence>
<sequence>MGRMHDADVPIDGHAAQLYNTAVPEYVVQKYGENVPKIGHGDKTVMPQSGRYQVNKADQTVTTMRSSLALGFSSLDGVKLEDELDTCWVVAISTIVILKIFSGLLYVVQKLLDKWFSGELRTNRSREKEKNQFREKSASEGRNGHDRRVRKYSLLEGMIRIILLTQPRNI</sequence>
<evidence type="ECO:0000256" key="2">
    <source>
        <dbReference type="SAM" id="Phobius"/>
    </source>
</evidence>
<keyword evidence="2" id="KW-0812">Transmembrane</keyword>
<dbReference type="WBParaSite" id="nRc.2.0.1.t46745-RA">
    <property type="protein sequence ID" value="nRc.2.0.1.t46745-RA"/>
    <property type="gene ID" value="nRc.2.0.1.g46745"/>
</dbReference>
<keyword evidence="3" id="KW-1185">Reference proteome</keyword>